<dbReference type="InterPro" id="IPR028994">
    <property type="entry name" value="Integrin_alpha_N"/>
</dbReference>
<gene>
    <name evidence="11" type="ORF">BASA50_008422</name>
</gene>
<protein>
    <recommendedName>
        <fullName evidence="10">T-cell immunomodulatory protein TIP C2 domain-containing protein</fullName>
    </recommendedName>
</protein>
<evidence type="ECO:0000256" key="6">
    <source>
        <dbReference type="ARBA" id="ARBA00023136"/>
    </source>
</evidence>
<comment type="caution">
    <text evidence="11">The sequence shown here is derived from an EMBL/GenBank/DDBJ whole genome shotgun (WGS) entry which is preliminary data.</text>
</comment>
<accession>A0ABQ8F494</accession>
<evidence type="ECO:0000256" key="2">
    <source>
        <dbReference type="ARBA" id="ARBA00006496"/>
    </source>
</evidence>
<keyword evidence="6 8" id="KW-0472">Membrane</keyword>
<dbReference type="Pfam" id="PF13517">
    <property type="entry name" value="FG-GAP_3"/>
    <property type="match status" value="1"/>
</dbReference>
<dbReference type="Proteomes" id="UP001648503">
    <property type="component" value="Unassembled WGS sequence"/>
</dbReference>
<evidence type="ECO:0000256" key="9">
    <source>
        <dbReference type="SAM" id="SignalP"/>
    </source>
</evidence>
<proteinExistence type="inferred from homology"/>
<reference evidence="11 12" key="1">
    <citation type="submission" date="2021-02" db="EMBL/GenBank/DDBJ databases">
        <title>Variation within the Batrachochytrium salamandrivorans European outbreak.</title>
        <authorList>
            <person name="Kelly M."/>
            <person name="Pasmans F."/>
            <person name="Shea T.P."/>
            <person name="Munoz J.F."/>
            <person name="Carranza S."/>
            <person name="Cuomo C.A."/>
            <person name="Martel A."/>
        </authorList>
    </citation>
    <scope>NUCLEOTIDE SEQUENCE [LARGE SCALE GENOMIC DNA]</scope>
    <source>
        <strain evidence="11 12">AMFP18/2</strain>
    </source>
</reference>
<sequence length="634" mass="70032">MLVAALLYMVAMALLPIGVSAKMPKFATPGLHTFDAGLANVDGRIAAFGDFNGDRMTDVFILSSDQTTISVYAWDFGDFNYDGMLDFILFGQENPLNKDDTSLHFELFLGNGKKNATEVESSKSISEPSHPFIIDYDGDMRPSLIGHVHSQPDILSVWTFNSTNNIFDVRKTNFSQSTSNNGHHCHLPHPHSSAFIDLDGDCLADVFLMCDDGSGNLSYQIWVNSKKNGFQFARAGGIPKGAGQISFADMDADGTMDMVFPVCNKGQSCTINVAYNHQMGLCRGSLVDRCRDLHNLCVADEYFNFTFDTSSPRYTSMSISDIFPSDDIYVNDLTFKGTMPNPLRIGDYNNDGYPDILLMTVSTAESSKVSARLLRSVPCGERCSHDSSTAGARTFVSVYEGVGAFKNYPEMMISGLTFMDINEDGTLDIFMTARKLNMGMQTLPLLNNYYNDAFFLKAIVLNGVCNEWCPEPVPFPNPKPYGVNYAGGTFKYTVIDTMGQRRATQIAQLPQSAYMSLQTPYALFGLGRTNNYIEDLFIGVSRRAKEHVGAYQGLIPNSQLVIIPYESDGGGQGPADWKLELYMNPSSSSAGLMAVLCGAITMLCILIWGLDWAEKREDELERKRKLHAINFDAL</sequence>
<dbReference type="InterPro" id="IPR057089">
    <property type="entry name" value="C2_TIP"/>
</dbReference>
<evidence type="ECO:0000256" key="7">
    <source>
        <dbReference type="ARBA" id="ARBA00023180"/>
    </source>
</evidence>
<keyword evidence="7" id="KW-0325">Glycoprotein</keyword>
<evidence type="ECO:0000256" key="8">
    <source>
        <dbReference type="SAM" id="Phobius"/>
    </source>
</evidence>
<dbReference type="EMBL" id="JAFCIX010000393">
    <property type="protein sequence ID" value="KAH6591908.1"/>
    <property type="molecule type" value="Genomic_DNA"/>
</dbReference>
<comment type="subcellular location">
    <subcellularLocation>
        <location evidence="1">Membrane</location>
        <topology evidence="1">Single-pass type I membrane protein</topology>
    </subcellularLocation>
</comment>
<dbReference type="InterPro" id="IPR024881">
    <property type="entry name" value="Tip"/>
</dbReference>
<evidence type="ECO:0000256" key="5">
    <source>
        <dbReference type="ARBA" id="ARBA00022989"/>
    </source>
</evidence>
<evidence type="ECO:0000259" key="10">
    <source>
        <dbReference type="Pfam" id="PF23122"/>
    </source>
</evidence>
<evidence type="ECO:0000313" key="11">
    <source>
        <dbReference type="EMBL" id="KAH6591908.1"/>
    </source>
</evidence>
<feature type="signal peptide" evidence="9">
    <location>
        <begin position="1"/>
        <end position="21"/>
    </location>
</feature>
<dbReference type="InterPro" id="IPR013517">
    <property type="entry name" value="FG-GAP"/>
</dbReference>
<name>A0ABQ8F494_9FUNG</name>
<organism evidence="11 12">
    <name type="scientific">Batrachochytrium salamandrivorans</name>
    <dbReference type="NCBI Taxonomy" id="1357716"/>
    <lineage>
        <taxon>Eukaryota</taxon>
        <taxon>Fungi</taxon>
        <taxon>Fungi incertae sedis</taxon>
        <taxon>Chytridiomycota</taxon>
        <taxon>Chytridiomycota incertae sedis</taxon>
        <taxon>Chytridiomycetes</taxon>
        <taxon>Rhizophydiales</taxon>
        <taxon>Rhizophydiales incertae sedis</taxon>
        <taxon>Batrachochytrium</taxon>
    </lineage>
</organism>
<dbReference type="SUPFAM" id="SSF69318">
    <property type="entry name" value="Integrin alpha N-terminal domain"/>
    <property type="match status" value="1"/>
</dbReference>
<feature type="transmembrane region" description="Helical" evidence="8">
    <location>
        <begin position="590"/>
        <end position="613"/>
    </location>
</feature>
<keyword evidence="4 9" id="KW-0732">Signal</keyword>
<keyword evidence="12" id="KW-1185">Reference proteome</keyword>
<evidence type="ECO:0000256" key="3">
    <source>
        <dbReference type="ARBA" id="ARBA00022692"/>
    </source>
</evidence>
<feature type="chain" id="PRO_5045401861" description="T-cell immunomodulatory protein TIP C2 domain-containing protein" evidence="9">
    <location>
        <begin position="22"/>
        <end position="634"/>
    </location>
</feature>
<dbReference type="Pfam" id="PF23122">
    <property type="entry name" value="C2_ITFG1"/>
    <property type="match status" value="1"/>
</dbReference>
<keyword evidence="3 8" id="KW-0812">Transmembrane</keyword>
<feature type="domain" description="T-cell immunomodulatory protein TIP C2" evidence="10">
    <location>
        <begin position="480"/>
        <end position="582"/>
    </location>
</feature>
<evidence type="ECO:0000256" key="4">
    <source>
        <dbReference type="ARBA" id="ARBA00022729"/>
    </source>
</evidence>
<dbReference type="PANTHER" id="PTHR13412:SF0">
    <property type="entry name" value="T-CELL IMMUNOMODULATORY PROTEIN"/>
    <property type="match status" value="1"/>
</dbReference>
<keyword evidence="5 8" id="KW-1133">Transmembrane helix</keyword>
<evidence type="ECO:0000313" key="12">
    <source>
        <dbReference type="Proteomes" id="UP001648503"/>
    </source>
</evidence>
<dbReference type="PANTHER" id="PTHR13412">
    <property type="entry name" value="T-CELL IMMUNOMODULATORY PROTEIN HOMOLOG"/>
    <property type="match status" value="1"/>
</dbReference>
<comment type="similarity">
    <text evidence="2">Belongs to the TIP family.</text>
</comment>
<evidence type="ECO:0000256" key="1">
    <source>
        <dbReference type="ARBA" id="ARBA00004479"/>
    </source>
</evidence>